<evidence type="ECO:0000313" key="2">
    <source>
        <dbReference type="Proteomes" id="UP000075081"/>
    </source>
</evidence>
<name>A0A822VZE1_STRSU</name>
<proteinExistence type="predicted"/>
<protein>
    <submittedName>
        <fullName evidence="1">Uncharacterized protein</fullName>
    </submittedName>
</protein>
<dbReference type="EMBL" id="FISW01000001">
    <property type="protein sequence ID" value="CZA71415.1"/>
    <property type="molecule type" value="Genomic_DNA"/>
</dbReference>
<comment type="caution">
    <text evidence="1">The sequence shown here is derived from an EMBL/GenBank/DDBJ whole genome shotgun (WGS) entry which is preliminary data.</text>
</comment>
<accession>A0A822VZE1</accession>
<evidence type="ECO:0000313" key="1">
    <source>
        <dbReference type="EMBL" id="CZA71415.1"/>
    </source>
</evidence>
<dbReference type="AlphaFoldDB" id="A0A822VZE1"/>
<sequence>MMKSIFERIAKSLEIIATEFKASRVARDELKQHLDHIETTLHELKSNPFGIKEKE</sequence>
<dbReference type="RefSeq" id="WP_153582878.1">
    <property type="nucleotide sequence ID" value="NZ_CDTE01000040.1"/>
</dbReference>
<dbReference type="Proteomes" id="UP000075081">
    <property type="component" value="Unassembled WGS sequence"/>
</dbReference>
<organism evidence="1 2">
    <name type="scientific">Streptococcus suis</name>
    <dbReference type="NCBI Taxonomy" id="1307"/>
    <lineage>
        <taxon>Bacteria</taxon>
        <taxon>Bacillati</taxon>
        <taxon>Bacillota</taxon>
        <taxon>Bacilli</taxon>
        <taxon>Lactobacillales</taxon>
        <taxon>Streptococcaceae</taxon>
        <taxon>Streptococcus</taxon>
    </lineage>
</organism>
<reference evidence="1 2" key="1">
    <citation type="submission" date="2016-02" db="EMBL/GenBank/DDBJ databases">
        <authorList>
            <consortium name="Pathogen Informatics"/>
        </authorList>
    </citation>
    <scope>NUCLEOTIDE SEQUENCE [LARGE SCALE GENOMIC DNA]</scope>
    <source>
        <strain evidence="1 2">FX230</strain>
    </source>
</reference>
<gene>
    <name evidence="1" type="ORF">ERS156295_00114</name>
</gene>